<feature type="compositionally biased region" description="Basic and acidic residues" evidence="1">
    <location>
        <begin position="81"/>
        <end position="112"/>
    </location>
</feature>
<reference evidence="3" key="1">
    <citation type="journal article" date="2019" name="Curr. Biol.">
        <title>Genome Sequence of Striga asiatica Provides Insight into the Evolution of Plant Parasitism.</title>
        <authorList>
            <person name="Yoshida S."/>
            <person name="Kim S."/>
            <person name="Wafula E.K."/>
            <person name="Tanskanen J."/>
            <person name="Kim Y.M."/>
            <person name="Honaas L."/>
            <person name="Yang Z."/>
            <person name="Spallek T."/>
            <person name="Conn C.E."/>
            <person name="Ichihashi Y."/>
            <person name="Cheong K."/>
            <person name="Cui S."/>
            <person name="Der J.P."/>
            <person name="Gundlach H."/>
            <person name="Jiao Y."/>
            <person name="Hori C."/>
            <person name="Ishida J.K."/>
            <person name="Kasahara H."/>
            <person name="Kiba T."/>
            <person name="Kim M.S."/>
            <person name="Koo N."/>
            <person name="Laohavisit A."/>
            <person name="Lee Y.H."/>
            <person name="Lumba S."/>
            <person name="McCourt P."/>
            <person name="Mortimer J.C."/>
            <person name="Mutuku J.M."/>
            <person name="Nomura T."/>
            <person name="Sasaki-Sekimoto Y."/>
            <person name="Seto Y."/>
            <person name="Wang Y."/>
            <person name="Wakatake T."/>
            <person name="Sakakibara H."/>
            <person name="Demura T."/>
            <person name="Yamaguchi S."/>
            <person name="Yoneyama K."/>
            <person name="Manabe R.I."/>
            <person name="Nelson D.C."/>
            <person name="Schulman A.H."/>
            <person name="Timko M.P."/>
            <person name="dePamphilis C.W."/>
            <person name="Choi D."/>
            <person name="Shirasu K."/>
        </authorList>
    </citation>
    <scope>NUCLEOTIDE SEQUENCE [LARGE SCALE GENOMIC DNA]</scope>
    <source>
        <strain evidence="3">cv. UVA1</strain>
    </source>
</reference>
<evidence type="ECO:0000313" key="2">
    <source>
        <dbReference type="EMBL" id="GER46500.1"/>
    </source>
</evidence>
<accession>A0A5A7QMW7</accession>
<name>A0A5A7QMW7_STRAF</name>
<keyword evidence="3" id="KW-1185">Reference proteome</keyword>
<gene>
    <name evidence="2" type="ORF">STAS_23545</name>
</gene>
<proteinExistence type="predicted"/>
<organism evidence="2 3">
    <name type="scientific">Striga asiatica</name>
    <name type="common">Asiatic witchweed</name>
    <name type="synonym">Buchnera asiatica</name>
    <dbReference type="NCBI Taxonomy" id="4170"/>
    <lineage>
        <taxon>Eukaryota</taxon>
        <taxon>Viridiplantae</taxon>
        <taxon>Streptophyta</taxon>
        <taxon>Embryophyta</taxon>
        <taxon>Tracheophyta</taxon>
        <taxon>Spermatophyta</taxon>
        <taxon>Magnoliopsida</taxon>
        <taxon>eudicotyledons</taxon>
        <taxon>Gunneridae</taxon>
        <taxon>Pentapetalae</taxon>
        <taxon>asterids</taxon>
        <taxon>lamiids</taxon>
        <taxon>Lamiales</taxon>
        <taxon>Orobanchaceae</taxon>
        <taxon>Buchnereae</taxon>
        <taxon>Striga</taxon>
    </lineage>
</organism>
<evidence type="ECO:0000313" key="3">
    <source>
        <dbReference type="Proteomes" id="UP000325081"/>
    </source>
</evidence>
<feature type="region of interest" description="Disordered" evidence="1">
    <location>
        <begin position="47"/>
        <end position="146"/>
    </location>
</feature>
<dbReference type="AlphaFoldDB" id="A0A5A7QMW7"/>
<dbReference type="EMBL" id="BKCP01007571">
    <property type="protein sequence ID" value="GER46500.1"/>
    <property type="molecule type" value="Genomic_DNA"/>
</dbReference>
<dbReference type="Proteomes" id="UP000325081">
    <property type="component" value="Unassembled WGS sequence"/>
</dbReference>
<evidence type="ECO:0000256" key="1">
    <source>
        <dbReference type="SAM" id="MobiDB-lite"/>
    </source>
</evidence>
<comment type="caution">
    <text evidence="2">The sequence shown here is derived from an EMBL/GenBank/DDBJ whole genome shotgun (WGS) entry which is preliminary data.</text>
</comment>
<sequence>MNLFTLEEATILLPDADNDELPPVKTLFPENITRINKKQMQKRVILMNPNSNQAPEARSEQKNPNSNKKFKRHGQFFTGEKLQRNGEVEQSRRGRAEPARWPQDDVGGRAEPTKSSAEIGGRAEVEPARSCESERDFSAQWNFSSR</sequence>
<feature type="compositionally biased region" description="Basic and acidic residues" evidence="1">
    <location>
        <begin position="121"/>
        <end position="137"/>
    </location>
</feature>
<protein>
    <submittedName>
        <fullName evidence="2">Delta-conotoxin-like Ac6.3</fullName>
    </submittedName>
</protein>